<comment type="caution">
    <text evidence="3">The sequence shown here is derived from an EMBL/GenBank/DDBJ whole genome shotgun (WGS) entry which is preliminary data.</text>
</comment>
<feature type="transmembrane region" description="Helical" evidence="1">
    <location>
        <begin position="281"/>
        <end position="300"/>
    </location>
</feature>
<dbReference type="Proteomes" id="UP000823775">
    <property type="component" value="Unassembled WGS sequence"/>
</dbReference>
<dbReference type="EMBL" id="JACEIK010003251">
    <property type="protein sequence ID" value="MCD9640972.1"/>
    <property type="molecule type" value="Genomic_DNA"/>
</dbReference>
<dbReference type="Gene3D" id="3.60.21.10">
    <property type="match status" value="1"/>
</dbReference>
<feature type="transmembrane region" description="Helical" evidence="1">
    <location>
        <begin position="994"/>
        <end position="1022"/>
    </location>
</feature>
<sequence length="1135" mass="129803">MDFVELKGSADLILLEASSNTTRFYLIKLHAPRSREFAFGYGQVQMFSGSAINRYSGLIPQNVWWFDDVLVVVGGSNSSTVEVVASWGLTVVVVVMDSGGRGSDSGDDNLDDNVGDWWFATKETPILAFCAILWFFFQSVGSCEVEFIGKNFIQQSGGDITLLAEWGLIRSPVKLDSNVKWWSMYACLLGFFYFFSSPFIGKTIKPSYSNFSRWYIAWILVAALYHLPSFLSMGVDLRMNLSLFLTLFVSSFLFLLVFHVIFLGLWYLGLVARVAGKRPEILTIIQNCAVLSIACCVFYSHCGNLAVAREKTFGRRNSGWFSLWNKEERSTWLAKLVGMTKLKDQVCKSWFAPVGSASDYPFLSKWVIYGELTCNGSCAESSNEISPLYSLWATFIGLYIANYVVERSSGWALSRPLSLKEFEKLKKKQTKPEFLDMVPWYSGTSADLFKTMFDLLVSVTLFVGRFDMRMMQAAMSRVEDGAKQEDLLYDQFSEKDGLWFDFMADTGDGGNSSYTVARLLAQPSLRLQVNGSKLTLPRGDMLLIGGDLAYPNPSSFTYEKRLFRPFEYALQPPLWYKEEHIAVSKPELPPEVDELRQYDGPQCFVIPGNHDWFDGLQTYMRYICHKSWLGGWFMPQKKSYFALQLPNRWWVFGLDLALHCDIDIYQFKFFSELVRDKVGENDSVIIMTHEPNWLLDWYFNHVTGKNVTYLIHDHLKGRCRLRIAGDVHHYMRHSYVPSNKPVYVQHLLVNGCGGAFLHPTHVFRNFKEFHGTSYESKAAYPTFEDSKRIALGNILKFRKKNWQFDVIGGMIYFMLVFSMFPQCQLDHILKDDTFSGRLGTFFSTVWDAFMYMLGCSYVSAAGAVLLLTIAIAFVPSKVSWRKRLIIGILHVSAHLAAALILMLLMELGVEICIRHKLLATSGYHTLYQWYRSVESEHFPDPTGLRARIEQWTFGLYPACIKYLMSGFDVPEVMAVTRSNICKNGIDSLSRGGAVIYYASVFLYFWVLSTPVVSLILGSYLYICINWLHIHFDEAFSSLRIANYKAFTRFHINSKGDLEVFTLAVDKVPKEWKLDPNWDGESKQPQEPSYLQKFPSKWRAKVLQQDPVNTVRIIDHFVIEHKEKPDSELSNGSLNQ</sequence>
<feature type="transmembrane region" description="Helical" evidence="1">
    <location>
        <begin position="848"/>
        <end position="872"/>
    </location>
</feature>
<dbReference type="InterPro" id="IPR029052">
    <property type="entry name" value="Metallo-depent_PP-like"/>
</dbReference>
<keyword evidence="1" id="KW-0812">Transmembrane</keyword>
<keyword evidence="4" id="KW-1185">Reference proteome</keyword>
<dbReference type="Pfam" id="PF00149">
    <property type="entry name" value="Metallophos"/>
    <property type="match status" value="1"/>
</dbReference>
<evidence type="ECO:0000256" key="1">
    <source>
        <dbReference type="SAM" id="Phobius"/>
    </source>
</evidence>
<feature type="transmembrane region" description="Helical" evidence="1">
    <location>
        <begin position="213"/>
        <end position="231"/>
    </location>
</feature>
<accession>A0ABS8V3J8</accession>
<protein>
    <recommendedName>
        <fullName evidence="2">Calcineurin-like phosphoesterase domain-containing protein</fullName>
    </recommendedName>
</protein>
<organism evidence="3 4">
    <name type="scientific">Datura stramonium</name>
    <name type="common">Jimsonweed</name>
    <name type="synonym">Common thornapple</name>
    <dbReference type="NCBI Taxonomy" id="4076"/>
    <lineage>
        <taxon>Eukaryota</taxon>
        <taxon>Viridiplantae</taxon>
        <taxon>Streptophyta</taxon>
        <taxon>Embryophyta</taxon>
        <taxon>Tracheophyta</taxon>
        <taxon>Spermatophyta</taxon>
        <taxon>Magnoliopsida</taxon>
        <taxon>eudicotyledons</taxon>
        <taxon>Gunneridae</taxon>
        <taxon>Pentapetalae</taxon>
        <taxon>asterids</taxon>
        <taxon>lamiids</taxon>
        <taxon>Solanales</taxon>
        <taxon>Solanaceae</taxon>
        <taxon>Solanoideae</taxon>
        <taxon>Datureae</taxon>
        <taxon>Datura</taxon>
    </lineage>
</organism>
<gene>
    <name evidence="3" type="ORF">HAX54_026767</name>
</gene>
<evidence type="ECO:0000313" key="4">
    <source>
        <dbReference type="Proteomes" id="UP000823775"/>
    </source>
</evidence>
<feature type="transmembrane region" description="Helical" evidence="1">
    <location>
        <begin position="802"/>
        <end position="820"/>
    </location>
</feature>
<feature type="domain" description="Calcineurin-like phosphoesterase" evidence="2">
    <location>
        <begin position="502"/>
        <end position="702"/>
    </location>
</feature>
<evidence type="ECO:0000259" key="2">
    <source>
        <dbReference type="Pfam" id="PF00149"/>
    </source>
</evidence>
<dbReference type="PANTHER" id="PTHR34211">
    <property type="entry name" value="CALCINEURIN-LIKE METALLO-PHOSPHOESTERASE SUPERFAMILY PROTEIN"/>
    <property type="match status" value="1"/>
</dbReference>
<evidence type="ECO:0000313" key="3">
    <source>
        <dbReference type="EMBL" id="MCD9640972.1"/>
    </source>
</evidence>
<keyword evidence="1" id="KW-1133">Transmembrane helix</keyword>
<feature type="transmembrane region" description="Helical" evidence="1">
    <location>
        <begin position="884"/>
        <end position="905"/>
    </location>
</feature>
<proteinExistence type="predicted"/>
<dbReference type="InterPro" id="IPR004843">
    <property type="entry name" value="Calcineurin-like_PHP"/>
</dbReference>
<reference evidence="3 4" key="1">
    <citation type="journal article" date="2021" name="BMC Genomics">
        <title>Datura genome reveals duplications of psychoactive alkaloid biosynthetic genes and high mutation rate following tissue culture.</title>
        <authorList>
            <person name="Rajewski A."/>
            <person name="Carter-House D."/>
            <person name="Stajich J."/>
            <person name="Litt A."/>
        </authorList>
    </citation>
    <scope>NUCLEOTIDE SEQUENCE [LARGE SCALE GENOMIC DNA]</scope>
    <source>
        <strain evidence="3">AR-01</strain>
    </source>
</reference>
<name>A0ABS8V3J8_DATST</name>
<keyword evidence="1" id="KW-0472">Membrane</keyword>
<dbReference type="SUPFAM" id="SSF56300">
    <property type="entry name" value="Metallo-dependent phosphatases"/>
    <property type="match status" value="1"/>
</dbReference>
<feature type="transmembrane region" description="Helical" evidence="1">
    <location>
        <begin position="181"/>
        <end position="201"/>
    </location>
</feature>
<feature type="transmembrane region" description="Helical" evidence="1">
    <location>
        <begin position="243"/>
        <end position="269"/>
    </location>
</feature>
<dbReference type="PANTHER" id="PTHR34211:SF5">
    <property type="entry name" value="CALCINEURIN-LIKE PHOSPHOESTERASE DOMAIN-CONTAINING PROTEIN"/>
    <property type="match status" value="1"/>
</dbReference>